<dbReference type="Proteomes" id="UP000245790">
    <property type="component" value="Unassembled WGS sequence"/>
</dbReference>
<dbReference type="NCBIfam" id="NF033516">
    <property type="entry name" value="transpos_IS3"/>
    <property type="match status" value="1"/>
</dbReference>
<dbReference type="AlphaFoldDB" id="A0A316FZ37"/>
<organism evidence="2 3">
    <name type="scientific">Pleionea mediterranea</name>
    <dbReference type="NCBI Taxonomy" id="523701"/>
    <lineage>
        <taxon>Bacteria</taxon>
        <taxon>Pseudomonadati</taxon>
        <taxon>Pseudomonadota</taxon>
        <taxon>Gammaproteobacteria</taxon>
        <taxon>Oceanospirillales</taxon>
        <taxon>Pleioneaceae</taxon>
        <taxon>Pleionea</taxon>
    </lineage>
</organism>
<gene>
    <name evidence="2" type="ORF">C8D97_102229</name>
</gene>
<dbReference type="InterPro" id="IPR012337">
    <property type="entry name" value="RNaseH-like_sf"/>
</dbReference>
<proteinExistence type="predicted"/>
<dbReference type="SUPFAM" id="SSF53098">
    <property type="entry name" value="Ribonuclease H-like"/>
    <property type="match status" value="1"/>
</dbReference>
<dbReference type="PROSITE" id="PS50994">
    <property type="entry name" value="INTEGRASE"/>
    <property type="match status" value="1"/>
</dbReference>
<dbReference type="GO" id="GO:0003676">
    <property type="term" value="F:nucleic acid binding"/>
    <property type="evidence" value="ECO:0007669"/>
    <property type="project" value="InterPro"/>
</dbReference>
<keyword evidence="3" id="KW-1185">Reference proteome</keyword>
<name>A0A316FZ37_9GAMM</name>
<accession>A0A316FZ37</accession>
<dbReference type="OrthoDB" id="9813126at2"/>
<dbReference type="GO" id="GO:0015074">
    <property type="term" value="P:DNA integration"/>
    <property type="evidence" value="ECO:0007669"/>
    <property type="project" value="InterPro"/>
</dbReference>
<dbReference type="PANTHER" id="PTHR46889">
    <property type="entry name" value="TRANSPOSASE INSF FOR INSERTION SEQUENCE IS3B-RELATED"/>
    <property type="match status" value="1"/>
</dbReference>
<dbReference type="InterPro" id="IPR001584">
    <property type="entry name" value="Integrase_cat-core"/>
</dbReference>
<dbReference type="PANTHER" id="PTHR46889:SF4">
    <property type="entry name" value="TRANSPOSASE INSO FOR INSERTION SEQUENCE ELEMENT IS911B-RELATED"/>
    <property type="match status" value="1"/>
</dbReference>
<feature type="domain" description="Integrase catalytic" evidence="1">
    <location>
        <begin position="5"/>
        <end position="170"/>
    </location>
</feature>
<reference evidence="2 3" key="1">
    <citation type="submission" date="2018-05" db="EMBL/GenBank/DDBJ databases">
        <title>Genomic Encyclopedia of Type Strains, Phase IV (KMG-IV): sequencing the most valuable type-strain genomes for metagenomic binning, comparative biology and taxonomic classification.</title>
        <authorList>
            <person name="Goeker M."/>
        </authorList>
    </citation>
    <scope>NUCLEOTIDE SEQUENCE [LARGE SCALE GENOMIC DNA]</scope>
    <source>
        <strain evidence="2 3">DSM 25350</strain>
    </source>
</reference>
<dbReference type="Pfam" id="PF00665">
    <property type="entry name" value="rve"/>
    <property type="match status" value="1"/>
</dbReference>
<dbReference type="Gene3D" id="3.30.420.10">
    <property type="entry name" value="Ribonuclease H-like superfamily/Ribonuclease H"/>
    <property type="match status" value="1"/>
</dbReference>
<dbReference type="EMBL" id="QGGU01000002">
    <property type="protein sequence ID" value="PWK53839.1"/>
    <property type="molecule type" value="Genomic_DNA"/>
</dbReference>
<dbReference type="Pfam" id="PF13333">
    <property type="entry name" value="rve_2"/>
    <property type="match status" value="1"/>
</dbReference>
<comment type="caution">
    <text evidence="2">The sequence shown here is derived from an EMBL/GenBank/DDBJ whole genome shotgun (WGS) entry which is preliminary data.</text>
</comment>
<dbReference type="InterPro" id="IPR050900">
    <property type="entry name" value="Transposase_IS3/IS150/IS904"/>
</dbReference>
<sequence length="171" mass="19480">MAGNLLNREFTVDGANQVWVSDITYIPTNTGWIYLAVVIDLYSRAVIGWELAEHMKAELVCNAIKVAQVRRGCLPRLFHSDRGSQYVSEDLESVLANVTISMSRKGSCWDNAVAESFFGTLKSEHVNFENYFNLREARMSLFRYIEGFYNRRCHHSHLGYKAPMIFEGSAA</sequence>
<evidence type="ECO:0000313" key="2">
    <source>
        <dbReference type="EMBL" id="PWK53839.1"/>
    </source>
</evidence>
<dbReference type="InterPro" id="IPR036397">
    <property type="entry name" value="RNaseH_sf"/>
</dbReference>
<evidence type="ECO:0000313" key="3">
    <source>
        <dbReference type="Proteomes" id="UP000245790"/>
    </source>
</evidence>
<protein>
    <submittedName>
        <fullName evidence="2">Integrase-like protein</fullName>
    </submittedName>
</protein>
<evidence type="ECO:0000259" key="1">
    <source>
        <dbReference type="PROSITE" id="PS50994"/>
    </source>
</evidence>
<dbReference type="InterPro" id="IPR048020">
    <property type="entry name" value="Transpos_IS3"/>
</dbReference>